<organism evidence="2 3">
    <name type="scientific">Campylobacter phage F207</name>
    <dbReference type="NCBI Taxonomy" id="2794360"/>
    <lineage>
        <taxon>Viruses</taxon>
        <taxon>Duplodnaviria</taxon>
        <taxon>Heunggongvirae</taxon>
        <taxon>Uroviricota</taxon>
        <taxon>Caudoviricetes</taxon>
        <taxon>Connertonviridae</taxon>
        <taxon>Fletchervirus</taxon>
        <taxon>Fletchervirus F207</taxon>
    </lineage>
</organism>
<protein>
    <submittedName>
        <fullName evidence="2">Putative antiholin</fullName>
    </submittedName>
</protein>
<reference evidence="2 3" key="1">
    <citation type="submission" date="2020-08" db="EMBL/GenBank/DDBJ databases">
        <authorList>
            <person name="Sorensen M.C.H."/>
        </authorList>
    </citation>
    <scope>NUCLEOTIDE SEQUENCE [LARGE SCALE GENOMIC DNA]</scope>
</reference>
<proteinExistence type="predicted"/>
<dbReference type="Proteomes" id="UP000595681">
    <property type="component" value="Segment"/>
</dbReference>
<evidence type="ECO:0000313" key="2">
    <source>
        <dbReference type="EMBL" id="QPX62832.1"/>
    </source>
</evidence>
<sequence>MKSFSDNIKYYFFIFRWFLIGKYHCDIPQKYKKYYKISHRILWLNILFCVIYTWCELIGLK</sequence>
<dbReference type="EMBL" id="MT863714">
    <property type="protein sequence ID" value="QPX62832.1"/>
    <property type="molecule type" value="Genomic_DNA"/>
</dbReference>
<feature type="transmembrane region" description="Helical" evidence="1">
    <location>
        <begin position="41"/>
        <end position="60"/>
    </location>
</feature>
<keyword evidence="3" id="KW-1185">Reference proteome</keyword>
<evidence type="ECO:0000256" key="1">
    <source>
        <dbReference type="SAM" id="Phobius"/>
    </source>
</evidence>
<keyword evidence="1" id="KW-0812">Transmembrane</keyword>
<evidence type="ECO:0000313" key="3">
    <source>
        <dbReference type="Proteomes" id="UP000595681"/>
    </source>
</evidence>
<keyword evidence="1" id="KW-0472">Membrane</keyword>
<keyword evidence="1" id="KW-1133">Transmembrane helix</keyword>
<gene>
    <name evidence="2" type="ORF">F207_032</name>
</gene>
<name>A0A7T3KCP6_9CAUD</name>
<accession>A0A7T3KCP6</accession>